<keyword evidence="6" id="KW-0234">DNA repair</keyword>
<dbReference type="FunFam" id="1.10.340.30:FF:000004">
    <property type="entry name" value="DNA-3-methyladenine glycosylase II"/>
    <property type="match status" value="1"/>
</dbReference>
<dbReference type="GO" id="GO:0006285">
    <property type="term" value="P:base-excision repair, AP site formation"/>
    <property type="evidence" value="ECO:0007669"/>
    <property type="project" value="TreeGrafter"/>
</dbReference>
<sequence length="304" mass="35302">MAWHEVNDVIVITLPEIFDMNANLGYLTREKNECMYEIENNIITKVIANGEIRSLVQVSVINNKQMVVQFLNDSRPVEQWKREEIVKYIHEWFDLDNDLTPFYEMAKADPLLKMPARKFYGLRVIGIPDLFEALCWGVLGQQINLAFAYSLKKQFVEAFGDSIEWNGKKYWVFPPYERIARLTPTDLADIKMTVKKSEYIIGIARLMASGELSREKLMKMNFKDAEKNLIKIRGIGPWTANYVLMRCLRFPTAFPIDDVGLIHSIKILRNMNRKPTCSCKIKLYSPPFSQTLVIPAFLPFSQFL</sequence>
<dbReference type="GO" id="GO:0032131">
    <property type="term" value="F:alkylated DNA binding"/>
    <property type="evidence" value="ECO:0007669"/>
    <property type="project" value="TreeGrafter"/>
</dbReference>
<dbReference type="InterPro" id="IPR051912">
    <property type="entry name" value="Alkylbase_DNA_Glycosylase/TA"/>
</dbReference>
<evidence type="ECO:0000256" key="1">
    <source>
        <dbReference type="ARBA" id="ARBA00000086"/>
    </source>
</evidence>
<dbReference type="CDD" id="cd00056">
    <property type="entry name" value="ENDO3c"/>
    <property type="match status" value="1"/>
</dbReference>
<evidence type="ECO:0000256" key="6">
    <source>
        <dbReference type="ARBA" id="ARBA00023204"/>
    </source>
</evidence>
<dbReference type="GO" id="GO:0032993">
    <property type="term" value="C:protein-DNA complex"/>
    <property type="evidence" value="ECO:0007669"/>
    <property type="project" value="TreeGrafter"/>
</dbReference>
<dbReference type="GO" id="GO:0008534">
    <property type="term" value="F:oxidized purine nucleobase lesion DNA N-glycosylase activity"/>
    <property type="evidence" value="ECO:0007669"/>
    <property type="project" value="InterPro"/>
</dbReference>
<dbReference type="FunFam" id="3.30.310.20:FF:000003">
    <property type="entry name" value="DNA-3-methyladenine glycosylase"/>
    <property type="match status" value="1"/>
</dbReference>
<dbReference type="GO" id="GO:0043916">
    <property type="term" value="F:DNA-7-methylguanine glycosylase activity"/>
    <property type="evidence" value="ECO:0007669"/>
    <property type="project" value="TreeGrafter"/>
</dbReference>
<comment type="catalytic activity">
    <reaction evidence="1">
        <text>Hydrolysis of alkylated DNA, releasing 3-methyladenine, 3-methylguanine, 7-methylguanine and 7-methyladenine.</text>
        <dbReference type="EC" id="3.2.2.21"/>
    </reaction>
</comment>
<keyword evidence="4" id="KW-0227">DNA damage</keyword>
<organism evidence="8 9">
    <name type="scientific">Bacillus subtilis</name>
    <dbReference type="NCBI Taxonomy" id="1423"/>
    <lineage>
        <taxon>Bacteria</taxon>
        <taxon>Bacillati</taxon>
        <taxon>Bacillota</taxon>
        <taxon>Bacilli</taxon>
        <taxon>Bacillales</taxon>
        <taxon>Bacillaceae</taxon>
        <taxon>Bacillus</taxon>
    </lineage>
</organism>
<dbReference type="SUPFAM" id="SSF55945">
    <property type="entry name" value="TATA-box binding protein-like"/>
    <property type="match status" value="1"/>
</dbReference>
<protein>
    <recommendedName>
        <fullName evidence="3">DNA-3-methyladenine glycosylase II</fullName>
        <ecNumber evidence="3">3.2.2.21</ecNumber>
    </recommendedName>
</protein>
<dbReference type="GO" id="GO:0005737">
    <property type="term" value="C:cytoplasm"/>
    <property type="evidence" value="ECO:0007669"/>
    <property type="project" value="TreeGrafter"/>
</dbReference>
<dbReference type="GO" id="GO:0006289">
    <property type="term" value="P:nucleotide-excision repair"/>
    <property type="evidence" value="ECO:0007669"/>
    <property type="project" value="InterPro"/>
</dbReference>
<dbReference type="InterPro" id="IPR000035">
    <property type="entry name" value="Alkylbase_DNA_glycsylse_CS"/>
</dbReference>
<dbReference type="InterPro" id="IPR012904">
    <property type="entry name" value="OGG_N"/>
</dbReference>
<comment type="caution">
    <text evidence="8">The sequence shown here is derived from an EMBL/GenBank/DDBJ whole genome shotgun (WGS) entry which is preliminary data.</text>
</comment>
<dbReference type="EMBL" id="LJZV01000003">
    <property type="protein sequence ID" value="KZD94464.1"/>
    <property type="molecule type" value="Genomic_DNA"/>
</dbReference>
<accession>A0AAP1H9P7</accession>
<gene>
    <name evidence="8" type="ORF">B4122_1160</name>
</gene>
<keyword evidence="5" id="KW-0378">Hydrolase</keyword>
<evidence type="ECO:0000256" key="2">
    <source>
        <dbReference type="ARBA" id="ARBA00010817"/>
    </source>
</evidence>
<evidence type="ECO:0000313" key="9">
    <source>
        <dbReference type="Proteomes" id="UP000076442"/>
    </source>
</evidence>
<dbReference type="AlphaFoldDB" id="A0AAP1H9P7"/>
<dbReference type="GO" id="GO:0008725">
    <property type="term" value="F:DNA-3-methyladenine glycosylase activity"/>
    <property type="evidence" value="ECO:0007669"/>
    <property type="project" value="TreeGrafter"/>
</dbReference>
<dbReference type="PANTHER" id="PTHR43003:SF12">
    <property type="entry name" value="DNA-3-METHYLADENINE GLYCOSYLASE"/>
    <property type="match status" value="1"/>
</dbReference>
<dbReference type="Proteomes" id="UP000076442">
    <property type="component" value="Unassembled WGS sequence"/>
</dbReference>
<dbReference type="InterPro" id="IPR011257">
    <property type="entry name" value="DNA_glycosylase"/>
</dbReference>
<dbReference type="PROSITE" id="PS00516">
    <property type="entry name" value="ALKYLBASE_DNA_GLYCOS"/>
    <property type="match status" value="1"/>
</dbReference>
<evidence type="ECO:0000313" key="8">
    <source>
        <dbReference type="EMBL" id="KZD94464.1"/>
    </source>
</evidence>
<dbReference type="Gene3D" id="1.10.340.30">
    <property type="entry name" value="Hypothetical protein, domain 2"/>
    <property type="match status" value="1"/>
</dbReference>
<evidence type="ECO:0000256" key="5">
    <source>
        <dbReference type="ARBA" id="ARBA00022801"/>
    </source>
</evidence>
<evidence type="ECO:0000256" key="4">
    <source>
        <dbReference type="ARBA" id="ARBA00022763"/>
    </source>
</evidence>
<dbReference type="Gene3D" id="3.30.310.20">
    <property type="entry name" value="DNA-3-methyladenine glycosylase AlkA, N-terminal domain"/>
    <property type="match status" value="1"/>
</dbReference>
<comment type="similarity">
    <text evidence="2">Belongs to the alkylbase DNA glycosidase AlkA family.</text>
</comment>
<dbReference type="EC" id="3.2.2.21" evidence="3"/>
<dbReference type="Pfam" id="PF00730">
    <property type="entry name" value="HhH-GPD"/>
    <property type="match status" value="1"/>
</dbReference>
<dbReference type="PANTHER" id="PTHR43003">
    <property type="entry name" value="DNA-3-METHYLADENINE GLYCOSYLASE"/>
    <property type="match status" value="1"/>
</dbReference>
<reference evidence="8 9" key="1">
    <citation type="submission" date="2015-09" db="EMBL/GenBank/DDBJ databases">
        <title>Spore heat resistance.</title>
        <authorList>
            <person name="Boekhorst J."/>
            <person name="Berendsen E.M."/>
            <person name="Wells-Bennik M.H."/>
            <person name="Kuipers O.P."/>
        </authorList>
    </citation>
    <scope>NUCLEOTIDE SEQUENCE [LARGE SCALE GENOMIC DNA]</scope>
    <source>
        <strain evidence="8 9">B4122</strain>
    </source>
</reference>
<dbReference type="SMART" id="SM00478">
    <property type="entry name" value="ENDO3c"/>
    <property type="match status" value="1"/>
</dbReference>
<dbReference type="InterPro" id="IPR037046">
    <property type="entry name" value="AlkA_N_sf"/>
</dbReference>
<dbReference type="GO" id="GO:0006307">
    <property type="term" value="P:DNA alkylation repair"/>
    <property type="evidence" value="ECO:0007669"/>
    <property type="project" value="TreeGrafter"/>
</dbReference>
<dbReference type="SUPFAM" id="SSF48150">
    <property type="entry name" value="DNA-glycosylase"/>
    <property type="match status" value="1"/>
</dbReference>
<name>A0AAP1H9P7_BACIU</name>
<dbReference type="RefSeq" id="WP_052476575.1">
    <property type="nucleotide sequence ID" value="NZ_JXHR01000028.1"/>
</dbReference>
<evidence type="ECO:0000259" key="7">
    <source>
        <dbReference type="SMART" id="SM00478"/>
    </source>
</evidence>
<feature type="domain" description="HhH-GPD" evidence="7">
    <location>
        <begin position="139"/>
        <end position="298"/>
    </location>
</feature>
<dbReference type="Pfam" id="PF07934">
    <property type="entry name" value="OGG_N"/>
    <property type="match status" value="1"/>
</dbReference>
<dbReference type="InterPro" id="IPR003265">
    <property type="entry name" value="HhH-GPD_domain"/>
</dbReference>
<proteinExistence type="inferred from homology"/>
<evidence type="ECO:0000256" key="3">
    <source>
        <dbReference type="ARBA" id="ARBA00012000"/>
    </source>
</evidence>